<feature type="domain" description="HTH cro/C1-type" evidence="3">
    <location>
        <begin position="10"/>
        <end position="64"/>
    </location>
</feature>
<accession>A0ABW1TC16</accession>
<evidence type="ECO:0000259" key="3">
    <source>
        <dbReference type="PROSITE" id="PS50943"/>
    </source>
</evidence>
<comment type="caution">
    <text evidence="4">The sequence shown here is derived from an EMBL/GenBank/DDBJ whole genome shotgun (WGS) entry which is preliminary data.</text>
</comment>
<evidence type="ECO:0000256" key="1">
    <source>
        <dbReference type="ARBA" id="ARBA00023125"/>
    </source>
</evidence>
<keyword evidence="1" id="KW-0238">DNA-binding</keyword>
<dbReference type="SMART" id="SM00530">
    <property type="entry name" value="HTH_XRE"/>
    <property type="match status" value="1"/>
</dbReference>
<dbReference type="InterPro" id="IPR001387">
    <property type="entry name" value="Cro/C1-type_HTH"/>
</dbReference>
<dbReference type="PANTHER" id="PTHR46558">
    <property type="entry name" value="TRACRIPTIONAL REGULATORY PROTEIN-RELATED-RELATED"/>
    <property type="match status" value="1"/>
</dbReference>
<proteinExistence type="predicted"/>
<dbReference type="PANTHER" id="PTHR46558:SF15">
    <property type="entry name" value="HELIX-TURN-HELIX DOMAIN PROTEIN"/>
    <property type="match status" value="1"/>
</dbReference>
<feature type="transmembrane region" description="Helical" evidence="2">
    <location>
        <begin position="104"/>
        <end position="129"/>
    </location>
</feature>
<sequence>MPIAEFSIQLRNARIAQGFSQNEVATILHVTRQSISKWENGRGYPDLDNLIQLSEVYKMSIDNLLKESSELKDQINTNNAEIAEKRVQLKKINMDLYQNTDEGLLLIILTIISAIIPPVGIFMPVYVMWRNNKYNSLYKTIIFVSILVIIISLISTYVLLSDTWLKPSNTTVYQIK</sequence>
<organism evidence="4 5">
    <name type="scientific">Levilactobacillus fujinensis</name>
    <dbReference type="NCBI Taxonomy" id="2486024"/>
    <lineage>
        <taxon>Bacteria</taxon>
        <taxon>Bacillati</taxon>
        <taxon>Bacillota</taxon>
        <taxon>Bacilli</taxon>
        <taxon>Lactobacillales</taxon>
        <taxon>Lactobacillaceae</taxon>
        <taxon>Levilactobacillus</taxon>
    </lineage>
</organism>
<keyword evidence="2" id="KW-1133">Transmembrane helix</keyword>
<dbReference type="SUPFAM" id="SSF47413">
    <property type="entry name" value="lambda repressor-like DNA-binding domains"/>
    <property type="match status" value="1"/>
</dbReference>
<name>A0ABW1TC16_9LACO</name>
<dbReference type="Proteomes" id="UP001596283">
    <property type="component" value="Unassembled WGS sequence"/>
</dbReference>
<dbReference type="Gene3D" id="1.10.260.40">
    <property type="entry name" value="lambda repressor-like DNA-binding domains"/>
    <property type="match status" value="1"/>
</dbReference>
<reference evidence="5" key="1">
    <citation type="journal article" date="2019" name="Int. J. Syst. Evol. Microbiol.">
        <title>The Global Catalogue of Microorganisms (GCM) 10K type strain sequencing project: providing services to taxonomists for standard genome sequencing and annotation.</title>
        <authorList>
            <consortium name="The Broad Institute Genomics Platform"/>
            <consortium name="The Broad Institute Genome Sequencing Center for Infectious Disease"/>
            <person name="Wu L."/>
            <person name="Ma J."/>
        </authorList>
    </citation>
    <scope>NUCLEOTIDE SEQUENCE [LARGE SCALE GENOMIC DNA]</scope>
    <source>
        <strain evidence="5">CCM 8908</strain>
    </source>
</reference>
<evidence type="ECO:0000313" key="5">
    <source>
        <dbReference type="Proteomes" id="UP001596283"/>
    </source>
</evidence>
<dbReference type="RefSeq" id="WP_125686789.1">
    <property type="nucleotide sequence ID" value="NZ_JBHSSI010000004.1"/>
</dbReference>
<dbReference type="InterPro" id="IPR010982">
    <property type="entry name" value="Lambda_DNA-bd_dom_sf"/>
</dbReference>
<evidence type="ECO:0000313" key="4">
    <source>
        <dbReference type="EMBL" id="MFC6259446.1"/>
    </source>
</evidence>
<dbReference type="PROSITE" id="PS50943">
    <property type="entry name" value="HTH_CROC1"/>
    <property type="match status" value="1"/>
</dbReference>
<gene>
    <name evidence="4" type="ORF">ACFP1C_00645</name>
</gene>
<protein>
    <submittedName>
        <fullName evidence="4">Helix-turn-helix domain-containing protein</fullName>
    </submittedName>
</protein>
<evidence type="ECO:0000256" key="2">
    <source>
        <dbReference type="SAM" id="Phobius"/>
    </source>
</evidence>
<keyword evidence="2" id="KW-0812">Transmembrane</keyword>
<keyword evidence="5" id="KW-1185">Reference proteome</keyword>
<dbReference type="Pfam" id="PF01381">
    <property type="entry name" value="HTH_3"/>
    <property type="match status" value="1"/>
</dbReference>
<feature type="transmembrane region" description="Helical" evidence="2">
    <location>
        <begin position="141"/>
        <end position="160"/>
    </location>
</feature>
<dbReference type="EMBL" id="JBHSSI010000004">
    <property type="protein sequence ID" value="MFC6259446.1"/>
    <property type="molecule type" value="Genomic_DNA"/>
</dbReference>
<keyword evidence="2" id="KW-0472">Membrane</keyword>
<dbReference type="CDD" id="cd00093">
    <property type="entry name" value="HTH_XRE"/>
    <property type="match status" value="1"/>
</dbReference>